<sequence>MADTGGVAADQLRAFVERIERLEEEKKAISDDIKDVYGEAKGTGFDVKILRQVVRLRKQEPHEREEQEAILDLYMHALGMAAQSGGDEV</sequence>
<comment type="similarity">
    <text evidence="1">Belongs to the UPF0335 family.</text>
</comment>
<evidence type="ECO:0000313" key="4">
    <source>
        <dbReference type="EMBL" id="PTW59496.1"/>
    </source>
</evidence>
<gene>
    <name evidence="4" type="ORF">C8N35_107212</name>
</gene>
<evidence type="ECO:0000259" key="3">
    <source>
        <dbReference type="Pfam" id="PF10073"/>
    </source>
</evidence>
<keyword evidence="2" id="KW-0175">Coiled coil</keyword>
<dbReference type="OrthoDB" id="9813793at2"/>
<name>A0A2T5V6Z3_9HYPH</name>
<keyword evidence="5" id="KW-1185">Reference proteome</keyword>
<dbReference type="NCBIfam" id="NF010247">
    <property type="entry name" value="PRK13694.1"/>
    <property type="match status" value="1"/>
</dbReference>
<dbReference type="InterPro" id="IPR018753">
    <property type="entry name" value="GapR-like"/>
</dbReference>
<dbReference type="Pfam" id="PF10073">
    <property type="entry name" value="GapR_DNA-bd"/>
    <property type="match status" value="1"/>
</dbReference>
<reference evidence="4 5" key="1">
    <citation type="submission" date="2018-04" db="EMBL/GenBank/DDBJ databases">
        <title>Genomic Encyclopedia of Archaeal and Bacterial Type Strains, Phase II (KMG-II): from individual species to whole genera.</title>
        <authorList>
            <person name="Goeker M."/>
        </authorList>
    </citation>
    <scope>NUCLEOTIDE SEQUENCE [LARGE SCALE GENOMIC DNA]</scope>
    <source>
        <strain evidence="4 5">DSM 23382</strain>
    </source>
</reference>
<feature type="coiled-coil region" evidence="2">
    <location>
        <begin position="12"/>
        <end position="39"/>
    </location>
</feature>
<dbReference type="Proteomes" id="UP000244081">
    <property type="component" value="Unassembled WGS sequence"/>
</dbReference>
<dbReference type="EMBL" id="QAYG01000007">
    <property type="protein sequence ID" value="PTW59496.1"/>
    <property type="molecule type" value="Genomic_DNA"/>
</dbReference>
<evidence type="ECO:0000313" key="5">
    <source>
        <dbReference type="Proteomes" id="UP000244081"/>
    </source>
</evidence>
<feature type="domain" description="GapR-like DNA-binding" evidence="3">
    <location>
        <begin position="8"/>
        <end position="79"/>
    </location>
</feature>
<evidence type="ECO:0000256" key="1">
    <source>
        <dbReference type="HAMAP-Rule" id="MF_00797"/>
    </source>
</evidence>
<proteinExistence type="inferred from homology"/>
<accession>A0A2T5V6Z3</accession>
<organism evidence="4 5">
    <name type="scientific">Breoghania corrubedonensis</name>
    <dbReference type="NCBI Taxonomy" id="665038"/>
    <lineage>
        <taxon>Bacteria</taxon>
        <taxon>Pseudomonadati</taxon>
        <taxon>Pseudomonadota</taxon>
        <taxon>Alphaproteobacteria</taxon>
        <taxon>Hyphomicrobiales</taxon>
        <taxon>Stappiaceae</taxon>
        <taxon>Breoghania</taxon>
    </lineage>
</organism>
<protein>
    <recommendedName>
        <fullName evidence="1">UPF0335 protein C8N35_107212</fullName>
    </recommendedName>
</protein>
<dbReference type="InterPro" id="IPR046367">
    <property type="entry name" value="GapR-like_DNA-bd"/>
</dbReference>
<dbReference type="GO" id="GO:0003677">
    <property type="term" value="F:DNA binding"/>
    <property type="evidence" value="ECO:0007669"/>
    <property type="project" value="InterPro"/>
</dbReference>
<dbReference type="AlphaFoldDB" id="A0A2T5V6Z3"/>
<dbReference type="HAMAP" id="MF_00797">
    <property type="entry name" value="UPF0335"/>
    <property type="match status" value="1"/>
</dbReference>
<comment type="caution">
    <text evidence="4">The sequence shown here is derived from an EMBL/GenBank/DDBJ whole genome shotgun (WGS) entry which is preliminary data.</text>
</comment>
<evidence type="ECO:0000256" key="2">
    <source>
        <dbReference type="SAM" id="Coils"/>
    </source>
</evidence>
<dbReference type="RefSeq" id="WP_107991009.1">
    <property type="nucleotide sequence ID" value="NZ_QAYG01000007.1"/>
</dbReference>